<gene>
    <name evidence="1" type="ORF">SAMN05444484_103185</name>
</gene>
<evidence type="ECO:0000313" key="2">
    <source>
        <dbReference type="Proteomes" id="UP000184028"/>
    </source>
</evidence>
<sequence>MKKFAVIFTLIILTNYSFGQDKLIKDIDFDGKEDTVFIDISKSTIVCKLSTLNYKAISSRPIEILNEMSGIVESKNGFIFFNDWMRSGYKNQFRYNSKTKKIQLIGMSFYYFGNVVNDGSGESSINLLTDDYIGNWNYYDERKEKLIKIPTIKTKMKIKSTSLEDFSEETYFGYNEKCTELYYKHKKIKMNKK</sequence>
<dbReference type="Proteomes" id="UP000184028">
    <property type="component" value="Unassembled WGS sequence"/>
</dbReference>
<organism evidence="1 2">
    <name type="scientific">Flavobacterium chilense</name>
    <dbReference type="NCBI Taxonomy" id="946677"/>
    <lineage>
        <taxon>Bacteria</taxon>
        <taxon>Pseudomonadati</taxon>
        <taxon>Bacteroidota</taxon>
        <taxon>Flavobacteriia</taxon>
        <taxon>Flavobacteriales</taxon>
        <taxon>Flavobacteriaceae</taxon>
        <taxon>Flavobacterium</taxon>
    </lineage>
</organism>
<dbReference type="AlphaFoldDB" id="A0A1M7F1R5"/>
<protein>
    <submittedName>
        <fullName evidence="1">Uncharacterized protein</fullName>
    </submittedName>
</protein>
<keyword evidence="2" id="KW-1185">Reference proteome</keyword>
<dbReference type="OrthoDB" id="1439845at2"/>
<dbReference type="RefSeq" id="WP_068842548.1">
    <property type="nucleotide sequence ID" value="NZ_FRBT01000003.1"/>
</dbReference>
<name>A0A1M7F1R5_9FLAO</name>
<accession>A0A1M7F1R5</accession>
<evidence type="ECO:0000313" key="1">
    <source>
        <dbReference type="EMBL" id="SHL97961.1"/>
    </source>
</evidence>
<reference evidence="2" key="1">
    <citation type="submission" date="2016-11" db="EMBL/GenBank/DDBJ databases">
        <authorList>
            <person name="Varghese N."/>
            <person name="Submissions S."/>
        </authorList>
    </citation>
    <scope>NUCLEOTIDE SEQUENCE [LARGE SCALE GENOMIC DNA]</scope>
    <source>
        <strain evidence="2">DSM 24724</strain>
    </source>
</reference>
<dbReference type="EMBL" id="FRBT01000003">
    <property type="protein sequence ID" value="SHL97961.1"/>
    <property type="molecule type" value="Genomic_DNA"/>
</dbReference>
<proteinExistence type="predicted"/>